<dbReference type="Pfam" id="PF01261">
    <property type="entry name" value="AP_endonuc_2"/>
    <property type="match status" value="1"/>
</dbReference>
<accession>A0ABY4RS87</accession>
<protein>
    <submittedName>
        <fullName evidence="2">Xylose isomerase-like TIM barrel</fullName>
    </submittedName>
</protein>
<keyword evidence="3" id="KW-1185">Reference proteome</keyword>
<dbReference type="InterPro" id="IPR036237">
    <property type="entry name" value="Xyl_isomerase-like_sf"/>
</dbReference>
<evidence type="ECO:0000313" key="3">
    <source>
        <dbReference type="Proteomes" id="UP001057134"/>
    </source>
</evidence>
<sequence length="284" mass="32024">MLYTLFPKFLQSYDVNRLATVAGESGFDAVDLVVREGYWVTPERFAEEAPAFVRAMQRSNLKVEFATTGFSPEMLAQDDTPLKVMSDAGIRSFRMSYFAYDEQEHLFAQMDKARALMHQMAELCSKYKLKAVYQIHHGDRMLIHHSYAALSLVEGLPSEYVGIMPDPGNQFHEGNDNWRRAVMTLGSYLAGMGIKDAKYVYNPEGRTAPGKGWGKQWTPCQDGVTNWHAIAKALHEAKFQGVLNFQPFYHSSSLDLLIPALQEEVAYIRNLMSEAGRLAGHEAV</sequence>
<evidence type="ECO:0000313" key="2">
    <source>
        <dbReference type="EMBL" id="UQZ85317.1"/>
    </source>
</evidence>
<gene>
    <name evidence="2" type="ORF">SK3146_04606</name>
</gene>
<dbReference type="Gene3D" id="3.20.20.150">
    <property type="entry name" value="Divalent-metal-dependent TIM barrel enzymes"/>
    <property type="match status" value="1"/>
</dbReference>
<dbReference type="EMBL" id="CP027059">
    <property type="protein sequence ID" value="UQZ85317.1"/>
    <property type="molecule type" value="Genomic_DNA"/>
</dbReference>
<evidence type="ECO:0000259" key="1">
    <source>
        <dbReference type="Pfam" id="PF01261"/>
    </source>
</evidence>
<dbReference type="PANTHER" id="PTHR12110">
    <property type="entry name" value="HYDROXYPYRUVATE ISOMERASE"/>
    <property type="match status" value="1"/>
</dbReference>
<dbReference type="SUPFAM" id="SSF51658">
    <property type="entry name" value="Xylose isomerase-like"/>
    <property type="match status" value="1"/>
</dbReference>
<proteinExistence type="predicted"/>
<feature type="domain" description="Xylose isomerase-like TIM barrel" evidence="1">
    <location>
        <begin position="24"/>
        <end position="269"/>
    </location>
</feature>
<dbReference type="InterPro" id="IPR050312">
    <property type="entry name" value="IolE/XylAMocC-like"/>
</dbReference>
<reference evidence="2" key="1">
    <citation type="submission" date="2018-02" db="EMBL/GenBank/DDBJ databases">
        <authorList>
            <person name="Kim S.-K."/>
            <person name="Jung H.-I."/>
            <person name="Lee S.-W."/>
        </authorList>
    </citation>
    <scope>NUCLEOTIDE SEQUENCE</scope>
    <source>
        <strain evidence="2">SK3146</strain>
    </source>
</reference>
<reference evidence="2" key="2">
    <citation type="journal article" date="2021" name="J Anim Sci Technol">
        <title>Complete genome sequence of Paenibacillus konkukensis sp. nov. SK3146 as a potential probiotic strain.</title>
        <authorList>
            <person name="Jung H.I."/>
            <person name="Park S."/>
            <person name="Niu K.M."/>
            <person name="Lee S.W."/>
            <person name="Kothari D."/>
            <person name="Yi K.J."/>
            <person name="Kim S.K."/>
        </authorList>
    </citation>
    <scope>NUCLEOTIDE SEQUENCE</scope>
    <source>
        <strain evidence="2">SK3146</strain>
    </source>
</reference>
<dbReference type="InterPro" id="IPR013022">
    <property type="entry name" value="Xyl_isomerase-like_TIM-brl"/>
</dbReference>
<name>A0ABY4RS87_9BACL</name>
<organism evidence="2 3">
    <name type="scientific">Paenibacillus konkukensis</name>
    <dbReference type="NCBI Taxonomy" id="2020716"/>
    <lineage>
        <taxon>Bacteria</taxon>
        <taxon>Bacillati</taxon>
        <taxon>Bacillota</taxon>
        <taxon>Bacilli</taxon>
        <taxon>Bacillales</taxon>
        <taxon>Paenibacillaceae</taxon>
        <taxon>Paenibacillus</taxon>
    </lineage>
</organism>
<dbReference type="Proteomes" id="UP001057134">
    <property type="component" value="Chromosome"/>
</dbReference>
<dbReference type="RefSeq" id="WP_249860972.1">
    <property type="nucleotide sequence ID" value="NZ_CP027059.1"/>
</dbReference>